<feature type="domain" description="HTH cro/C1-type" evidence="1">
    <location>
        <begin position="29"/>
        <end position="80"/>
    </location>
</feature>
<dbReference type="PROSITE" id="PS50943">
    <property type="entry name" value="HTH_CROC1"/>
    <property type="match status" value="1"/>
</dbReference>
<dbReference type="PANTHER" id="PTHR35010">
    <property type="entry name" value="BLL4672 PROTEIN-RELATED"/>
    <property type="match status" value="1"/>
</dbReference>
<proteinExistence type="predicted"/>
<dbReference type="AlphaFoldDB" id="A0A1I2EIC0"/>
<dbReference type="InterPro" id="IPR010982">
    <property type="entry name" value="Lambda_DNA-bd_dom_sf"/>
</dbReference>
<dbReference type="RefSeq" id="WP_093613322.1">
    <property type="nucleotide sequence ID" value="NZ_BOMT01000028.1"/>
</dbReference>
<protein>
    <submittedName>
        <fullName evidence="2">Helix-turn-helix domain-containing protein</fullName>
    </submittedName>
</protein>
<dbReference type="Proteomes" id="UP000199645">
    <property type="component" value="Unassembled WGS sequence"/>
</dbReference>
<name>A0A1I2EIC0_9ACTN</name>
<reference evidence="2 3" key="1">
    <citation type="submission" date="2016-10" db="EMBL/GenBank/DDBJ databases">
        <authorList>
            <person name="de Groot N.N."/>
        </authorList>
    </citation>
    <scope>NUCLEOTIDE SEQUENCE [LARGE SCALE GENOMIC DNA]</scope>
    <source>
        <strain evidence="2 3">DSM 43019</strain>
    </source>
</reference>
<dbReference type="OrthoDB" id="3806821at2"/>
<evidence type="ECO:0000259" key="1">
    <source>
        <dbReference type="PROSITE" id="PS50943"/>
    </source>
</evidence>
<dbReference type="EMBL" id="FONV01000004">
    <property type="protein sequence ID" value="SFE92433.1"/>
    <property type="molecule type" value="Genomic_DNA"/>
</dbReference>
<dbReference type="Gene3D" id="1.10.260.40">
    <property type="entry name" value="lambda repressor-like DNA-binding domains"/>
    <property type="match status" value="1"/>
</dbReference>
<dbReference type="GO" id="GO:0003677">
    <property type="term" value="F:DNA binding"/>
    <property type="evidence" value="ECO:0007669"/>
    <property type="project" value="InterPro"/>
</dbReference>
<dbReference type="InterPro" id="IPR041413">
    <property type="entry name" value="MLTR_LBD"/>
</dbReference>
<dbReference type="CDD" id="cd00093">
    <property type="entry name" value="HTH_XRE"/>
    <property type="match status" value="1"/>
</dbReference>
<keyword evidence="3" id="KW-1185">Reference proteome</keyword>
<dbReference type="Gene3D" id="3.30.450.180">
    <property type="match status" value="1"/>
</dbReference>
<dbReference type="SUPFAM" id="SSF47413">
    <property type="entry name" value="lambda repressor-like DNA-binding domains"/>
    <property type="match status" value="1"/>
</dbReference>
<gene>
    <name evidence="2" type="ORF">SAMN05421541_104481</name>
</gene>
<organism evidence="2 3">
    <name type="scientific">Actinoplanes philippinensis</name>
    <dbReference type="NCBI Taxonomy" id="35752"/>
    <lineage>
        <taxon>Bacteria</taxon>
        <taxon>Bacillati</taxon>
        <taxon>Actinomycetota</taxon>
        <taxon>Actinomycetes</taxon>
        <taxon>Micromonosporales</taxon>
        <taxon>Micromonosporaceae</taxon>
        <taxon>Actinoplanes</taxon>
    </lineage>
</organism>
<evidence type="ECO:0000313" key="3">
    <source>
        <dbReference type="Proteomes" id="UP000199645"/>
    </source>
</evidence>
<sequence>MPSELGAFLQARRELVTPGDAGIPVTGVRRVAGLRREEVAMLAGISADYYLRLERGRDLNPSPQVLEALARVLRLDDDTRAYLFSLTGPKPRRRRPRRETLPPGTAKLVATLPLPAFVEGRCLDVLAANPLATALSPRLVTGGNRLRDVFLDEAEQALFPAWEQACAYLVAGFRESVGTDTDDPRFIELVGELSLASPLFRKLWARHDVRPRAGAVITFTHPQVGELVLNREKLLVSGTDGIMLVIYHADAGSEAADKLTLLATFAAEYANGVHISRAGRPHPGVHTRSGS</sequence>
<dbReference type="SMART" id="SM00530">
    <property type="entry name" value="HTH_XRE"/>
    <property type="match status" value="1"/>
</dbReference>
<dbReference type="PANTHER" id="PTHR35010:SF2">
    <property type="entry name" value="BLL4672 PROTEIN"/>
    <property type="match status" value="1"/>
</dbReference>
<accession>A0A1I2EIC0</accession>
<dbReference type="Pfam" id="PF17765">
    <property type="entry name" value="MLTR_LBD"/>
    <property type="match status" value="1"/>
</dbReference>
<dbReference type="STRING" id="35752.SAMN05421541_104481"/>
<evidence type="ECO:0000313" key="2">
    <source>
        <dbReference type="EMBL" id="SFE92433.1"/>
    </source>
</evidence>
<dbReference type="InterPro" id="IPR001387">
    <property type="entry name" value="Cro/C1-type_HTH"/>
</dbReference>
<dbReference type="Pfam" id="PF13560">
    <property type="entry name" value="HTH_31"/>
    <property type="match status" value="1"/>
</dbReference>